<keyword evidence="9" id="KW-0175">Coiled coil</keyword>
<keyword evidence="6" id="KW-0687">Ribonucleoprotein</keyword>
<evidence type="ECO:0000256" key="1">
    <source>
        <dbReference type="ARBA" id="ARBA00004173"/>
    </source>
</evidence>
<evidence type="ECO:0000313" key="10">
    <source>
        <dbReference type="EMBL" id="KAK9890488.1"/>
    </source>
</evidence>
<evidence type="ECO:0000256" key="6">
    <source>
        <dbReference type="ARBA" id="ARBA00023274"/>
    </source>
</evidence>
<protein>
    <recommendedName>
        <fullName evidence="7">Small ribosomal subunit protein mS26</fullName>
    </recommendedName>
    <alternativeName>
        <fullName evidence="8">28S ribosomal protein S26, mitochondrial</fullName>
    </alternativeName>
</protein>
<accession>A0AAW1VAM0</accession>
<evidence type="ECO:0000313" key="11">
    <source>
        <dbReference type="Proteomes" id="UP001431783"/>
    </source>
</evidence>
<dbReference type="InterPro" id="IPR026140">
    <property type="entry name" value="Ribosomal_mS26"/>
</dbReference>
<name>A0AAW1VAM0_9CUCU</name>
<evidence type="ECO:0000256" key="5">
    <source>
        <dbReference type="ARBA" id="ARBA00023128"/>
    </source>
</evidence>
<evidence type="ECO:0000256" key="4">
    <source>
        <dbReference type="ARBA" id="ARBA00022980"/>
    </source>
</evidence>
<dbReference type="Pfam" id="PF14943">
    <property type="entry name" value="MRP-S26"/>
    <property type="match status" value="1"/>
</dbReference>
<dbReference type="PANTHER" id="PTHR21035">
    <property type="entry name" value="28S RIBOSOMAL PROTEIN S26, MITOCHONDRIAL"/>
    <property type="match status" value="1"/>
</dbReference>
<evidence type="ECO:0000256" key="7">
    <source>
        <dbReference type="ARBA" id="ARBA00035138"/>
    </source>
</evidence>
<feature type="coiled-coil region" evidence="9">
    <location>
        <begin position="138"/>
        <end position="168"/>
    </location>
</feature>
<sequence length="221" mass="26117">MFRIINNLKNLSLDISPVVTDTFNVISVRWRRNPRKPIWKGTAKSKIFRVPPRPNIPEEERLEITRLYNKYRTEVKSINNYLTSKYNVENQQEDDKDLKQKQFEADLAACMKLNDEWNAKQKILREARTAAELQDLIKLAQEKKLITLEKRSQRLKEAEEIVKEQKELSKHFILPEMLDAEIEKSLANPVDHNFALDKEGNRIIGRETRPPLDKKVEKIRQ</sequence>
<reference evidence="10 11" key="1">
    <citation type="submission" date="2023-03" db="EMBL/GenBank/DDBJ databases">
        <title>Genome insight into feeding habits of ladybird beetles.</title>
        <authorList>
            <person name="Li H.-S."/>
            <person name="Huang Y.-H."/>
            <person name="Pang H."/>
        </authorList>
    </citation>
    <scope>NUCLEOTIDE SEQUENCE [LARGE SCALE GENOMIC DNA]</scope>
    <source>
        <strain evidence="10">SYSU_2023b</strain>
        <tissue evidence="10">Whole body</tissue>
    </source>
</reference>
<evidence type="ECO:0000256" key="8">
    <source>
        <dbReference type="ARBA" id="ARBA00035344"/>
    </source>
</evidence>
<dbReference type="EMBL" id="JARQZJ010000125">
    <property type="protein sequence ID" value="KAK9890488.1"/>
    <property type="molecule type" value="Genomic_DNA"/>
</dbReference>
<evidence type="ECO:0000256" key="9">
    <source>
        <dbReference type="SAM" id="Coils"/>
    </source>
</evidence>
<comment type="subcellular location">
    <subcellularLocation>
        <location evidence="1">Mitochondrion</location>
    </subcellularLocation>
</comment>
<evidence type="ECO:0000256" key="3">
    <source>
        <dbReference type="ARBA" id="ARBA00022946"/>
    </source>
</evidence>
<keyword evidence="11" id="KW-1185">Reference proteome</keyword>
<dbReference type="PANTHER" id="PTHR21035:SF2">
    <property type="entry name" value="SMALL RIBOSOMAL SUBUNIT PROTEIN MS26"/>
    <property type="match status" value="1"/>
</dbReference>
<comment type="caution">
    <text evidence="10">The sequence shown here is derived from an EMBL/GenBank/DDBJ whole genome shotgun (WGS) entry which is preliminary data.</text>
</comment>
<dbReference type="GO" id="GO:0005763">
    <property type="term" value="C:mitochondrial small ribosomal subunit"/>
    <property type="evidence" value="ECO:0007669"/>
    <property type="project" value="InterPro"/>
</dbReference>
<proteinExistence type="inferred from homology"/>
<keyword evidence="5" id="KW-0496">Mitochondrion</keyword>
<evidence type="ECO:0000256" key="2">
    <source>
        <dbReference type="ARBA" id="ARBA00009672"/>
    </source>
</evidence>
<keyword evidence="4" id="KW-0689">Ribosomal protein</keyword>
<comment type="similarity">
    <text evidence="2">Belongs to the mitochondrion-specific ribosomal protein mS26 family.</text>
</comment>
<dbReference type="Proteomes" id="UP001431783">
    <property type="component" value="Unassembled WGS sequence"/>
</dbReference>
<keyword evidence="3" id="KW-0809">Transit peptide</keyword>
<organism evidence="10 11">
    <name type="scientific">Henosepilachna vigintioctopunctata</name>
    <dbReference type="NCBI Taxonomy" id="420089"/>
    <lineage>
        <taxon>Eukaryota</taxon>
        <taxon>Metazoa</taxon>
        <taxon>Ecdysozoa</taxon>
        <taxon>Arthropoda</taxon>
        <taxon>Hexapoda</taxon>
        <taxon>Insecta</taxon>
        <taxon>Pterygota</taxon>
        <taxon>Neoptera</taxon>
        <taxon>Endopterygota</taxon>
        <taxon>Coleoptera</taxon>
        <taxon>Polyphaga</taxon>
        <taxon>Cucujiformia</taxon>
        <taxon>Coccinelloidea</taxon>
        <taxon>Coccinellidae</taxon>
        <taxon>Epilachninae</taxon>
        <taxon>Epilachnini</taxon>
        <taxon>Henosepilachna</taxon>
    </lineage>
</organism>
<gene>
    <name evidence="10" type="ORF">WA026_010569</name>
</gene>
<dbReference type="AlphaFoldDB" id="A0AAW1VAM0"/>